<protein>
    <recommendedName>
        <fullName evidence="3">TnsA endonuclease N-terminal domain-containing protein</fullName>
    </recommendedName>
</protein>
<dbReference type="OrthoDB" id="1667101at2"/>
<comment type="caution">
    <text evidence="1">The sequence shown here is derived from an EMBL/GenBank/DDBJ whole genome shotgun (WGS) entry which is preliminary data.</text>
</comment>
<dbReference type="Proteomes" id="UP000017404">
    <property type="component" value="Unassembled WGS sequence"/>
</dbReference>
<keyword evidence="2" id="KW-1185">Reference proteome</keyword>
<gene>
    <name evidence="1" type="ORF">F990_03288</name>
</gene>
<dbReference type="eggNOG" id="ENOG502ZBH3">
    <property type="taxonomic scope" value="Bacteria"/>
</dbReference>
<dbReference type="PATRIC" id="fig|1120928.5.peg.3328"/>
<evidence type="ECO:0008006" key="3">
    <source>
        <dbReference type="Google" id="ProtNLM"/>
    </source>
</evidence>
<name>V2UFQ5_9GAMM</name>
<dbReference type="RefSeq" id="WP_018679514.1">
    <property type="nucleotide sequence ID" value="NZ_AYEV01000045.1"/>
</dbReference>
<evidence type="ECO:0000313" key="2">
    <source>
        <dbReference type="Proteomes" id="UP000017404"/>
    </source>
</evidence>
<reference evidence="1 2" key="1">
    <citation type="submission" date="2013-10" db="EMBL/GenBank/DDBJ databases">
        <title>The Genome Sequence of Acinetobacter tjernbergiae CIP107465.</title>
        <authorList>
            <consortium name="The Broad Institute Genomics Platform"/>
            <consortium name="The Broad Institute Genome Sequencing Center for Infectious Disease"/>
            <person name="Cerqueira G."/>
            <person name="Feldgarden M."/>
            <person name="Courvalin P."/>
            <person name="Grillot-Courvalin C."/>
            <person name="Clermont D."/>
            <person name="Rocha E."/>
            <person name="Yoon E.-J."/>
            <person name="Nemec A."/>
            <person name="Young S.K."/>
            <person name="Zeng Q."/>
            <person name="Gargeya S."/>
            <person name="Fitzgerald M."/>
            <person name="Abouelleil A."/>
            <person name="Alvarado L."/>
            <person name="Berlin A.M."/>
            <person name="Chapman S.B."/>
            <person name="Gainer-Dewar J."/>
            <person name="Goldberg J."/>
            <person name="Gnerre S."/>
            <person name="Griggs A."/>
            <person name="Gujja S."/>
            <person name="Hansen M."/>
            <person name="Howarth C."/>
            <person name="Imamovic A."/>
            <person name="Ireland A."/>
            <person name="Larimer J."/>
            <person name="McCowan C."/>
            <person name="Murphy C."/>
            <person name="Pearson M."/>
            <person name="Poon T.W."/>
            <person name="Priest M."/>
            <person name="Roberts A."/>
            <person name="Saif S."/>
            <person name="Shea T."/>
            <person name="Sykes S."/>
            <person name="Wortman J."/>
            <person name="Nusbaum C."/>
            <person name="Birren B."/>
        </authorList>
    </citation>
    <scope>NUCLEOTIDE SEQUENCE [LARGE SCALE GENOMIC DNA]</scope>
    <source>
        <strain evidence="1 2">CIP 107465</strain>
    </source>
</reference>
<proteinExistence type="predicted"/>
<dbReference type="EMBL" id="AYEV01000045">
    <property type="protein sequence ID" value="ESK53613.1"/>
    <property type="molecule type" value="Genomic_DNA"/>
</dbReference>
<sequence length="220" mass="26452">MPEQNQLENLEDEAIVPIQRIYKTIKFRSTLETRWAIFFDMLGWEWEYEPFGVKNTEAVWFPDFLIKGYGNKRILVEVKPFTTFQEFKELYETKYDRSLINTEYQFDEVLLLGSDIYKKCDIHQGPRLGWLVERSRWLDRFEIFSQVEEAVFWYKDDKYGFASDTSCWHCRITNNYEGGSGIKFPPYNKMLSLWIEAWEIAKTQEIYRGDITWSENITSV</sequence>
<dbReference type="AlphaFoldDB" id="V2UFQ5"/>
<evidence type="ECO:0000313" key="1">
    <source>
        <dbReference type="EMBL" id="ESK53613.1"/>
    </source>
</evidence>
<dbReference type="Gene3D" id="3.40.91.30">
    <property type="match status" value="1"/>
</dbReference>
<organism evidence="1 2">
    <name type="scientific">Acinetobacter tjernbergiae DSM 14971 = CIP 107465</name>
    <dbReference type="NCBI Taxonomy" id="1120928"/>
    <lineage>
        <taxon>Bacteria</taxon>
        <taxon>Pseudomonadati</taxon>
        <taxon>Pseudomonadota</taxon>
        <taxon>Gammaproteobacteria</taxon>
        <taxon>Moraxellales</taxon>
        <taxon>Moraxellaceae</taxon>
        <taxon>Acinetobacter</taxon>
    </lineage>
</organism>
<accession>V2UFQ5</accession>